<accession>A0AA85JJG4</accession>
<sequence length="203" mass="22758">MPNTSNITESTSITITTTTTTSDLLRSPAKCVCTNTPSAPSSSTSTSSSVRSLSLKVNHNIVNNNELQSQMNAFPVVSVQNTAKNAIPAKFPLREAHSKSACEKRGMLKWACQNYPVVYLAGLIFGAVSSITLYTIRCLLQNPDLFIPFYDKVPRDEYYFDKHYFGAQQPENMDVVPPVRMHHNGVLEFPYEEHRKYVHPPEE</sequence>
<protein>
    <submittedName>
        <fullName evidence="3">Uncharacterized protein</fullName>
    </submittedName>
</protein>
<feature type="transmembrane region" description="Helical" evidence="1">
    <location>
        <begin position="117"/>
        <end position="136"/>
    </location>
</feature>
<keyword evidence="2" id="KW-1185">Reference proteome</keyword>
<reference evidence="2" key="1">
    <citation type="submission" date="2022-06" db="EMBL/GenBank/DDBJ databases">
        <authorList>
            <person name="Berger JAMES D."/>
            <person name="Berger JAMES D."/>
        </authorList>
    </citation>
    <scope>NUCLEOTIDE SEQUENCE [LARGE SCALE GENOMIC DNA]</scope>
</reference>
<evidence type="ECO:0000256" key="1">
    <source>
        <dbReference type="SAM" id="Phobius"/>
    </source>
</evidence>
<dbReference type="Proteomes" id="UP000050795">
    <property type="component" value="Unassembled WGS sequence"/>
</dbReference>
<keyword evidence="1" id="KW-0472">Membrane</keyword>
<proteinExistence type="predicted"/>
<evidence type="ECO:0000313" key="3">
    <source>
        <dbReference type="WBParaSite" id="TREG1_2400.1"/>
    </source>
</evidence>
<dbReference type="WBParaSite" id="TREG1_2400.1">
    <property type="protein sequence ID" value="TREG1_2400.1"/>
    <property type="gene ID" value="TREG1_2400"/>
</dbReference>
<dbReference type="AlphaFoldDB" id="A0AA85JJG4"/>
<organism evidence="2 3">
    <name type="scientific">Trichobilharzia regenti</name>
    <name type="common">Nasal bird schistosome</name>
    <dbReference type="NCBI Taxonomy" id="157069"/>
    <lineage>
        <taxon>Eukaryota</taxon>
        <taxon>Metazoa</taxon>
        <taxon>Spiralia</taxon>
        <taxon>Lophotrochozoa</taxon>
        <taxon>Platyhelminthes</taxon>
        <taxon>Trematoda</taxon>
        <taxon>Digenea</taxon>
        <taxon>Strigeidida</taxon>
        <taxon>Schistosomatoidea</taxon>
        <taxon>Schistosomatidae</taxon>
        <taxon>Trichobilharzia</taxon>
    </lineage>
</organism>
<keyword evidence="1" id="KW-0812">Transmembrane</keyword>
<keyword evidence="1" id="KW-1133">Transmembrane helix</keyword>
<evidence type="ECO:0000313" key="2">
    <source>
        <dbReference type="Proteomes" id="UP000050795"/>
    </source>
</evidence>
<name>A0AA85JJG4_TRIRE</name>
<reference evidence="3" key="2">
    <citation type="submission" date="2023-11" db="UniProtKB">
        <authorList>
            <consortium name="WormBaseParasite"/>
        </authorList>
    </citation>
    <scope>IDENTIFICATION</scope>
</reference>